<gene>
    <name evidence="10" type="ORF">HPC62_10585</name>
</gene>
<evidence type="ECO:0000256" key="3">
    <source>
        <dbReference type="ARBA" id="ARBA00022676"/>
    </source>
</evidence>
<feature type="transmembrane region" description="Helical" evidence="8">
    <location>
        <begin position="398"/>
        <end position="417"/>
    </location>
</feature>
<evidence type="ECO:0000256" key="7">
    <source>
        <dbReference type="ARBA" id="ARBA00023136"/>
    </source>
</evidence>
<evidence type="ECO:0000256" key="8">
    <source>
        <dbReference type="SAM" id="Phobius"/>
    </source>
</evidence>
<keyword evidence="6 8" id="KW-1133">Transmembrane helix</keyword>
<evidence type="ECO:0000256" key="5">
    <source>
        <dbReference type="ARBA" id="ARBA00022692"/>
    </source>
</evidence>
<dbReference type="InterPro" id="IPR050297">
    <property type="entry name" value="LipidA_mod_glycosyltrf_83"/>
</dbReference>
<dbReference type="InterPro" id="IPR038731">
    <property type="entry name" value="RgtA/B/C-like"/>
</dbReference>
<feature type="transmembrane region" description="Helical" evidence="8">
    <location>
        <begin position="225"/>
        <end position="252"/>
    </location>
</feature>
<reference evidence="10 11" key="1">
    <citation type="submission" date="2020-05" db="EMBL/GenBank/DDBJ databases">
        <title>Complete genome sequence of of a novel Thermoleptolyngbya strain isolated from hot springs of Ganzi, Sichuan China.</title>
        <authorList>
            <person name="Tang J."/>
            <person name="Daroch M."/>
            <person name="Li L."/>
            <person name="Waleron K."/>
            <person name="Waleron M."/>
            <person name="Waleron M."/>
        </authorList>
    </citation>
    <scope>NUCLEOTIDE SEQUENCE [LARGE SCALE GENOMIC DNA]</scope>
    <source>
        <strain evidence="10 11">PKUAC-SCTA183</strain>
    </source>
</reference>
<keyword evidence="11" id="KW-1185">Reference proteome</keyword>
<proteinExistence type="predicted"/>
<evidence type="ECO:0000256" key="1">
    <source>
        <dbReference type="ARBA" id="ARBA00004651"/>
    </source>
</evidence>
<dbReference type="Pfam" id="PF13231">
    <property type="entry name" value="PMT_2"/>
    <property type="match status" value="1"/>
</dbReference>
<dbReference type="GO" id="GO:0005886">
    <property type="term" value="C:plasma membrane"/>
    <property type="evidence" value="ECO:0007669"/>
    <property type="project" value="UniProtKB-SubCell"/>
</dbReference>
<dbReference type="EMBL" id="CP053661">
    <property type="protein sequence ID" value="QKD82574.1"/>
    <property type="molecule type" value="Genomic_DNA"/>
</dbReference>
<keyword evidence="7 8" id="KW-0472">Membrane</keyword>
<protein>
    <recommendedName>
        <fullName evidence="9">Glycosyltransferase RgtA/B/C/D-like domain-containing protein</fullName>
    </recommendedName>
</protein>
<dbReference type="RefSeq" id="WP_172355485.1">
    <property type="nucleotide sequence ID" value="NZ_CP053661.1"/>
</dbReference>
<keyword evidence="5 8" id="KW-0812">Transmembrane</keyword>
<feature type="transmembrane region" description="Helical" evidence="8">
    <location>
        <begin position="343"/>
        <end position="361"/>
    </location>
</feature>
<feature type="transmembrane region" description="Helical" evidence="8">
    <location>
        <begin position="18"/>
        <end position="36"/>
    </location>
</feature>
<dbReference type="AlphaFoldDB" id="A0A6M8B6F3"/>
<evidence type="ECO:0000256" key="6">
    <source>
        <dbReference type="ARBA" id="ARBA00022989"/>
    </source>
</evidence>
<evidence type="ECO:0000256" key="2">
    <source>
        <dbReference type="ARBA" id="ARBA00022475"/>
    </source>
</evidence>
<feature type="transmembrane region" description="Helical" evidence="8">
    <location>
        <begin position="116"/>
        <end position="139"/>
    </location>
</feature>
<feature type="transmembrane region" description="Helical" evidence="8">
    <location>
        <begin position="272"/>
        <end position="292"/>
    </location>
</feature>
<organism evidence="10 11">
    <name type="scientific">Thermoleptolyngbya sichuanensis A183</name>
    <dbReference type="NCBI Taxonomy" id="2737172"/>
    <lineage>
        <taxon>Bacteria</taxon>
        <taxon>Bacillati</taxon>
        <taxon>Cyanobacteriota</taxon>
        <taxon>Cyanophyceae</taxon>
        <taxon>Oculatellales</taxon>
        <taxon>Oculatellaceae</taxon>
        <taxon>Thermoleptolyngbya</taxon>
        <taxon>Thermoleptolyngbya sichuanensis</taxon>
    </lineage>
</organism>
<dbReference type="GO" id="GO:0016763">
    <property type="term" value="F:pentosyltransferase activity"/>
    <property type="evidence" value="ECO:0007669"/>
    <property type="project" value="TreeGrafter"/>
</dbReference>
<evidence type="ECO:0000259" key="9">
    <source>
        <dbReference type="Pfam" id="PF13231"/>
    </source>
</evidence>
<evidence type="ECO:0000313" key="11">
    <source>
        <dbReference type="Proteomes" id="UP000505210"/>
    </source>
</evidence>
<feature type="transmembrane region" description="Helical" evidence="8">
    <location>
        <begin position="146"/>
        <end position="170"/>
    </location>
</feature>
<accession>A0A6M8B6F3</accession>
<keyword evidence="4" id="KW-0808">Transferase</keyword>
<evidence type="ECO:0000256" key="4">
    <source>
        <dbReference type="ARBA" id="ARBA00022679"/>
    </source>
</evidence>
<sequence>MFHVARSPLKFLQNPGQILGRLLVFLILAGILFRGYGLGDRVYWVDEVATSVRISGYTRAEVTAQLSDGVPRTPADLQQFLHPAPDLPLTQVLRALAQSPEHAPLYFLLAHGWTKLWGSSIVAVRSLSVLFSLISLALIGRLASQLFNSATAGAIATMLLALSPFFVSYAQEARPYSLWSVTLLWSSLALWNAMGYVKGSMKQDVKQNVKQNAVGNEMPHSLRRWLTYGFSMAVGLYTSLLTVLVFLGHGLYVLRVASSRCDPSRTRAQRCGFLQAAALAVGLFLPWVFVVLGRWDTLQANTEWMRQPMGVLPLLAIWLYNTSILLFDVPATLSPDLPTVAKLLTSMLLVLLLAIALRHLVRRRPRPVWGFVVLFALTIPALLLGLDVVRNSQLSTAARYLLPFHLGMILVLSSYLTDSLCAKSPSRRRFGRGLMLCLVALCFLSYGFQLQQPPKYQKSRNLHNRAIAALINQTTGQTLPPRLIAEPAQALDLVSLSLDLQPQTQIQVIASIGENWRGDRLLLEPCQPVFFLNPSAALITRIQTETNQPVQETYRPQKLVPNELALSLWKVNQPCSSP</sequence>
<name>A0A6M8B6F3_9CYAN</name>
<dbReference type="Proteomes" id="UP000505210">
    <property type="component" value="Chromosome"/>
</dbReference>
<feature type="transmembrane region" description="Helical" evidence="8">
    <location>
        <begin position="176"/>
        <end position="197"/>
    </location>
</feature>
<comment type="subcellular location">
    <subcellularLocation>
        <location evidence="1">Cell membrane</location>
        <topology evidence="1">Multi-pass membrane protein</topology>
    </subcellularLocation>
</comment>
<feature type="transmembrane region" description="Helical" evidence="8">
    <location>
        <begin position="312"/>
        <end position="331"/>
    </location>
</feature>
<dbReference type="PANTHER" id="PTHR33908">
    <property type="entry name" value="MANNOSYLTRANSFERASE YKCB-RELATED"/>
    <property type="match status" value="1"/>
</dbReference>
<dbReference type="GO" id="GO:0009103">
    <property type="term" value="P:lipopolysaccharide biosynthetic process"/>
    <property type="evidence" value="ECO:0007669"/>
    <property type="project" value="UniProtKB-ARBA"/>
</dbReference>
<evidence type="ECO:0000313" key="10">
    <source>
        <dbReference type="EMBL" id="QKD82574.1"/>
    </source>
</evidence>
<feature type="transmembrane region" description="Helical" evidence="8">
    <location>
        <begin position="368"/>
        <end position="386"/>
    </location>
</feature>
<keyword evidence="3" id="KW-0328">Glycosyltransferase</keyword>
<feature type="transmembrane region" description="Helical" evidence="8">
    <location>
        <begin position="429"/>
        <end position="448"/>
    </location>
</feature>
<keyword evidence="2" id="KW-1003">Cell membrane</keyword>
<dbReference type="PANTHER" id="PTHR33908:SF11">
    <property type="entry name" value="MEMBRANE PROTEIN"/>
    <property type="match status" value="1"/>
</dbReference>
<dbReference type="KEGG" id="theu:HPC62_10585"/>
<feature type="domain" description="Glycosyltransferase RgtA/B/C/D-like" evidence="9">
    <location>
        <begin position="102"/>
        <end position="192"/>
    </location>
</feature>